<dbReference type="Pfam" id="PF02654">
    <property type="entry name" value="CobS"/>
    <property type="match status" value="1"/>
</dbReference>
<evidence type="ECO:0000256" key="2">
    <source>
        <dbReference type="ARBA" id="ARBA00004651"/>
    </source>
</evidence>
<evidence type="ECO:0000313" key="21">
    <source>
        <dbReference type="Proteomes" id="UP000481852"/>
    </source>
</evidence>
<evidence type="ECO:0000256" key="16">
    <source>
        <dbReference type="ARBA" id="ARBA00032853"/>
    </source>
</evidence>
<comment type="catalytic activity">
    <reaction evidence="17 19">
        <text>alpha-ribazole + adenosylcob(III)inamide-GDP = adenosylcob(III)alamin + GMP + H(+)</text>
        <dbReference type="Rhea" id="RHEA:16049"/>
        <dbReference type="ChEBI" id="CHEBI:10329"/>
        <dbReference type="ChEBI" id="CHEBI:15378"/>
        <dbReference type="ChEBI" id="CHEBI:18408"/>
        <dbReference type="ChEBI" id="CHEBI:58115"/>
        <dbReference type="ChEBI" id="CHEBI:60487"/>
        <dbReference type="EC" id="2.7.8.26"/>
    </reaction>
</comment>
<dbReference type="GO" id="GO:0051073">
    <property type="term" value="F:adenosylcobinamide-GDP ribazoletransferase activity"/>
    <property type="evidence" value="ECO:0007669"/>
    <property type="project" value="UniProtKB-UniRule"/>
</dbReference>
<evidence type="ECO:0000256" key="15">
    <source>
        <dbReference type="ARBA" id="ARBA00032605"/>
    </source>
</evidence>
<evidence type="ECO:0000256" key="8">
    <source>
        <dbReference type="ARBA" id="ARBA00022573"/>
    </source>
</evidence>
<feature type="transmembrane region" description="Helical" evidence="19">
    <location>
        <begin position="212"/>
        <end position="231"/>
    </location>
</feature>
<comment type="similarity">
    <text evidence="4 19">Belongs to the CobS family.</text>
</comment>
<evidence type="ECO:0000256" key="17">
    <source>
        <dbReference type="ARBA" id="ARBA00048623"/>
    </source>
</evidence>
<keyword evidence="11 19" id="KW-0460">Magnesium</keyword>
<dbReference type="HAMAP" id="MF_00719">
    <property type="entry name" value="CobS"/>
    <property type="match status" value="1"/>
</dbReference>
<keyword evidence="21" id="KW-1185">Reference proteome</keyword>
<evidence type="ECO:0000256" key="19">
    <source>
        <dbReference type="HAMAP-Rule" id="MF_00719"/>
    </source>
</evidence>
<evidence type="ECO:0000256" key="1">
    <source>
        <dbReference type="ARBA" id="ARBA00001946"/>
    </source>
</evidence>
<protein>
    <recommendedName>
        <fullName evidence="6 19">Adenosylcobinamide-GDP ribazoletransferase</fullName>
        <ecNumber evidence="5 19">2.7.8.26</ecNumber>
    </recommendedName>
    <alternativeName>
        <fullName evidence="16 19">Cobalamin synthase</fullName>
    </alternativeName>
    <alternativeName>
        <fullName evidence="15 19">Cobalamin-5'-phosphate synthase</fullName>
    </alternativeName>
</protein>
<feature type="transmembrane region" description="Helical" evidence="19">
    <location>
        <begin position="171"/>
        <end position="191"/>
    </location>
</feature>
<dbReference type="AlphaFoldDB" id="A0A6L5X8A2"/>
<dbReference type="GO" id="GO:0008818">
    <property type="term" value="F:cobalamin 5'-phosphate synthase activity"/>
    <property type="evidence" value="ECO:0007669"/>
    <property type="project" value="UniProtKB-UniRule"/>
</dbReference>
<dbReference type="NCBIfam" id="TIGR00317">
    <property type="entry name" value="cobS"/>
    <property type="match status" value="1"/>
</dbReference>
<dbReference type="PANTHER" id="PTHR34148">
    <property type="entry name" value="ADENOSYLCOBINAMIDE-GDP RIBAZOLETRANSFERASE"/>
    <property type="match status" value="1"/>
</dbReference>
<dbReference type="InterPro" id="IPR003805">
    <property type="entry name" value="CobS"/>
</dbReference>
<feature type="transmembrane region" description="Helical" evidence="19">
    <location>
        <begin position="140"/>
        <end position="159"/>
    </location>
</feature>
<evidence type="ECO:0000256" key="13">
    <source>
        <dbReference type="ARBA" id="ARBA00023136"/>
    </source>
</evidence>
<evidence type="ECO:0000256" key="6">
    <source>
        <dbReference type="ARBA" id="ARBA00015850"/>
    </source>
</evidence>
<name>A0A6L5X8A2_9FIRM</name>
<dbReference type="GO" id="GO:0009236">
    <property type="term" value="P:cobalamin biosynthetic process"/>
    <property type="evidence" value="ECO:0007669"/>
    <property type="project" value="UniProtKB-UniRule"/>
</dbReference>
<evidence type="ECO:0000256" key="10">
    <source>
        <dbReference type="ARBA" id="ARBA00022692"/>
    </source>
</evidence>
<evidence type="ECO:0000256" key="18">
    <source>
        <dbReference type="ARBA" id="ARBA00049504"/>
    </source>
</evidence>
<feature type="transmembrane region" description="Helical" evidence="19">
    <location>
        <begin position="93"/>
        <end position="119"/>
    </location>
</feature>
<dbReference type="UniPathway" id="UPA00148">
    <property type="reaction ID" value="UER00238"/>
</dbReference>
<dbReference type="EMBL" id="VULZ01000009">
    <property type="protein sequence ID" value="MSS15206.1"/>
    <property type="molecule type" value="Genomic_DNA"/>
</dbReference>
<comment type="pathway">
    <text evidence="3 19">Cofactor biosynthesis; adenosylcobalamin biosynthesis; adenosylcobalamin from cob(II)yrinate a,c-diamide: step 7/7.</text>
</comment>
<comment type="cofactor">
    <cofactor evidence="1 19">
        <name>Mg(2+)</name>
        <dbReference type="ChEBI" id="CHEBI:18420"/>
    </cofactor>
</comment>
<evidence type="ECO:0000256" key="9">
    <source>
        <dbReference type="ARBA" id="ARBA00022679"/>
    </source>
</evidence>
<dbReference type="PANTHER" id="PTHR34148:SF1">
    <property type="entry name" value="ADENOSYLCOBINAMIDE-GDP RIBAZOLETRANSFERASE"/>
    <property type="match status" value="1"/>
</dbReference>
<evidence type="ECO:0000313" key="20">
    <source>
        <dbReference type="EMBL" id="MSS15206.1"/>
    </source>
</evidence>
<comment type="caution">
    <text evidence="20">The sequence shown here is derived from an EMBL/GenBank/DDBJ whole genome shotgun (WGS) entry which is preliminary data.</text>
</comment>
<sequence>MRRTRLCTGSLFPFGEEPWRLPLSVSRHMTIRNLYESLVIAFSTYSSIPMPRVDWNDENMKYTICFFPLIGAVIGGISWLFAALAAALRIGVILRSAVLVLIPLAVTGGIHLDGLLDVADALSSWKPREERLAIMKDSHCGAFAVIWCCAYFLASFGVFSEMKTSSPSCMAQLLLTYMTARAYSGLALLTFPKAKNTGLLRTFSDRAMNDRGARILTGMLAAQTALMILMAPVRGLSCSLAGAAGFWLYRRLSEKTFGGITGDLAGCFLCLEELCMAAVMALVG</sequence>
<gene>
    <name evidence="19 20" type="primary">cobS</name>
    <name evidence="20" type="ORF">FYJ35_09195</name>
</gene>
<keyword evidence="7 19" id="KW-1003">Cell membrane</keyword>
<evidence type="ECO:0000256" key="3">
    <source>
        <dbReference type="ARBA" id="ARBA00004663"/>
    </source>
</evidence>
<comment type="function">
    <text evidence="14 19">Joins adenosylcobinamide-GDP and alpha-ribazole to generate adenosylcobalamin (Ado-cobalamin). Also synthesizes adenosylcobalamin 5'-phosphate from adenosylcobinamide-GDP and alpha-ribazole 5'-phosphate.</text>
</comment>
<evidence type="ECO:0000256" key="12">
    <source>
        <dbReference type="ARBA" id="ARBA00022989"/>
    </source>
</evidence>
<keyword evidence="9 19" id="KW-0808">Transferase</keyword>
<evidence type="ECO:0000256" key="14">
    <source>
        <dbReference type="ARBA" id="ARBA00025228"/>
    </source>
</evidence>
<comment type="subcellular location">
    <subcellularLocation>
        <location evidence="2 19">Cell membrane</location>
        <topology evidence="2 19">Multi-pass membrane protein</topology>
    </subcellularLocation>
</comment>
<dbReference type="EC" id="2.7.8.26" evidence="5 19"/>
<evidence type="ECO:0000256" key="7">
    <source>
        <dbReference type="ARBA" id="ARBA00022475"/>
    </source>
</evidence>
<evidence type="ECO:0000256" key="4">
    <source>
        <dbReference type="ARBA" id="ARBA00010561"/>
    </source>
</evidence>
<evidence type="ECO:0000256" key="11">
    <source>
        <dbReference type="ARBA" id="ARBA00022842"/>
    </source>
</evidence>
<accession>A0A6L5X8A2</accession>
<keyword evidence="8 19" id="KW-0169">Cobalamin biosynthesis</keyword>
<evidence type="ECO:0000256" key="5">
    <source>
        <dbReference type="ARBA" id="ARBA00013200"/>
    </source>
</evidence>
<keyword evidence="13 19" id="KW-0472">Membrane</keyword>
<keyword evidence="10 19" id="KW-0812">Transmembrane</keyword>
<keyword evidence="12 19" id="KW-1133">Transmembrane helix</keyword>
<proteinExistence type="inferred from homology"/>
<reference evidence="20 21" key="1">
    <citation type="submission" date="2019-08" db="EMBL/GenBank/DDBJ databases">
        <title>In-depth cultivation of the pig gut microbiome towards novel bacterial diversity and tailored functional studies.</title>
        <authorList>
            <person name="Wylensek D."/>
            <person name="Hitch T.C.A."/>
            <person name="Clavel T."/>
        </authorList>
    </citation>
    <scope>NUCLEOTIDE SEQUENCE [LARGE SCALE GENOMIC DNA]</scope>
    <source>
        <strain evidence="20 21">Oil+RF-744-WCA-WT-11</strain>
    </source>
</reference>
<dbReference type="Proteomes" id="UP000481852">
    <property type="component" value="Unassembled WGS sequence"/>
</dbReference>
<dbReference type="GO" id="GO:0005886">
    <property type="term" value="C:plasma membrane"/>
    <property type="evidence" value="ECO:0007669"/>
    <property type="project" value="UniProtKB-SubCell"/>
</dbReference>
<organism evidence="20 21">
    <name type="scientific">Porcincola intestinalis</name>
    <dbReference type="NCBI Taxonomy" id="2606632"/>
    <lineage>
        <taxon>Bacteria</taxon>
        <taxon>Bacillati</taxon>
        <taxon>Bacillota</taxon>
        <taxon>Clostridia</taxon>
        <taxon>Lachnospirales</taxon>
        <taxon>Lachnospiraceae</taxon>
        <taxon>Porcincola</taxon>
    </lineage>
</organism>
<comment type="catalytic activity">
    <reaction evidence="18 19">
        <text>alpha-ribazole 5'-phosphate + adenosylcob(III)inamide-GDP = adenosylcob(III)alamin 5'-phosphate + GMP + H(+)</text>
        <dbReference type="Rhea" id="RHEA:23560"/>
        <dbReference type="ChEBI" id="CHEBI:15378"/>
        <dbReference type="ChEBI" id="CHEBI:57918"/>
        <dbReference type="ChEBI" id="CHEBI:58115"/>
        <dbReference type="ChEBI" id="CHEBI:60487"/>
        <dbReference type="ChEBI" id="CHEBI:60493"/>
        <dbReference type="EC" id="2.7.8.26"/>
    </reaction>
</comment>
<feature type="transmembrane region" description="Helical" evidence="19">
    <location>
        <begin position="62"/>
        <end position="87"/>
    </location>
</feature>